<name>W4K0K1_HETIT</name>
<protein>
    <submittedName>
        <fullName evidence="1">Uncharacterized protein</fullName>
    </submittedName>
</protein>
<gene>
    <name evidence="1" type="ORF">HETIRDRAFT_435719</name>
</gene>
<dbReference type="HOGENOM" id="CLU_2320702_0_0_1"/>
<dbReference type="Proteomes" id="UP000030671">
    <property type="component" value="Unassembled WGS sequence"/>
</dbReference>
<evidence type="ECO:0000313" key="2">
    <source>
        <dbReference type="Proteomes" id="UP000030671"/>
    </source>
</evidence>
<sequence>MMFLGPSLLRFIRGPSTCQPRALWHPMSTRKRSCSRNSVILFRCTVSFAPYDLRRPRARVHHALLQFPPCRFLDDRKHTHFSFPTIVTRAWSWCVLDDH</sequence>
<keyword evidence="2" id="KW-1185">Reference proteome</keyword>
<organism evidence="1 2">
    <name type="scientific">Heterobasidion irregulare (strain TC 32-1)</name>
    <dbReference type="NCBI Taxonomy" id="747525"/>
    <lineage>
        <taxon>Eukaryota</taxon>
        <taxon>Fungi</taxon>
        <taxon>Dikarya</taxon>
        <taxon>Basidiomycota</taxon>
        <taxon>Agaricomycotina</taxon>
        <taxon>Agaricomycetes</taxon>
        <taxon>Russulales</taxon>
        <taxon>Bondarzewiaceae</taxon>
        <taxon>Heterobasidion</taxon>
        <taxon>Heterobasidion annosum species complex</taxon>
    </lineage>
</organism>
<dbReference type="GeneID" id="20674842"/>
<proteinExistence type="predicted"/>
<dbReference type="EMBL" id="KI925461">
    <property type="protein sequence ID" value="ETW79343.1"/>
    <property type="molecule type" value="Genomic_DNA"/>
</dbReference>
<dbReference type="RefSeq" id="XP_009549581.1">
    <property type="nucleotide sequence ID" value="XM_009551286.1"/>
</dbReference>
<evidence type="ECO:0000313" key="1">
    <source>
        <dbReference type="EMBL" id="ETW79343.1"/>
    </source>
</evidence>
<dbReference type="AlphaFoldDB" id="W4K0K1"/>
<dbReference type="KEGG" id="hir:HETIRDRAFT_435719"/>
<accession>W4K0K1</accession>
<dbReference type="InParanoid" id="W4K0K1"/>
<reference evidence="1 2" key="1">
    <citation type="journal article" date="2012" name="New Phytol.">
        <title>Insight into trade-off between wood decay and parasitism from the genome of a fungal forest pathogen.</title>
        <authorList>
            <person name="Olson A."/>
            <person name="Aerts A."/>
            <person name="Asiegbu F."/>
            <person name="Belbahri L."/>
            <person name="Bouzid O."/>
            <person name="Broberg A."/>
            <person name="Canback B."/>
            <person name="Coutinho P.M."/>
            <person name="Cullen D."/>
            <person name="Dalman K."/>
            <person name="Deflorio G."/>
            <person name="van Diepen L.T."/>
            <person name="Dunand C."/>
            <person name="Duplessis S."/>
            <person name="Durling M."/>
            <person name="Gonthier P."/>
            <person name="Grimwood J."/>
            <person name="Fossdal C.G."/>
            <person name="Hansson D."/>
            <person name="Henrissat B."/>
            <person name="Hietala A."/>
            <person name="Himmelstrand K."/>
            <person name="Hoffmeister D."/>
            <person name="Hogberg N."/>
            <person name="James T.Y."/>
            <person name="Karlsson M."/>
            <person name="Kohler A."/>
            <person name="Kues U."/>
            <person name="Lee Y.H."/>
            <person name="Lin Y.C."/>
            <person name="Lind M."/>
            <person name="Lindquist E."/>
            <person name="Lombard V."/>
            <person name="Lucas S."/>
            <person name="Lunden K."/>
            <person name="Morin E."/>
            <person name="Murat C."/>
            <person name="Park J."/>
            <person name="Raffaello T."/>
            <person name="Rouze P."/>
            <person name="Salamov A."/>
            <person name="Schmutz J."/>
            <person name="Solheim H."/>
            <person name="Stahlberg J."/>
            <person name="Velez H."/>
            <person name="de Vries R.P."/>
            <person name="Wiebenga A."/>
            <person name="Woodward S."/>
            <person name="Yakovlev I."/>
            <person name="Garbelotto M."/>
            <person name="Martin F."/>
            <person name="Grigoriev I.V."/>
            <person name="Stenlid J."/>
        </authorList>
    </citation>
    <scope>NUCLEOTIDE SEQUENCE [LARGE SCALE GENOMIC DNA]</scope>
    <source>
        <strain evidence="1 2">TC 32-1</strain>
    </source>
</reference>